<feature type="compositionally biased region" description="Basic and acidic residues" evidence="1">
    <location>
        <begin position="107"/>
        <end position="117"/>
    </location>
</feature>
<reference evidence="2 3" key="1">
    <citation type="journal article" date="2010" name="Stand. Genomic Sci.">
        <title>Complete genome sequence of Haliangium ochraceum type strain (SMP-2).</title>
        <authorList>
            <consortium name="US DOE Joint Genome Institute (JGI-PGF)"/>
            <person name="Ivanova N."/>
            <person name="Daum C."/>
            <person name="Lang E."/>
            <person name="Abt B."/>
            <person name="Kopitz M."/>
            <person name="Saunders E."/>
            <person name="Lapidus A."/>
            <person name="Lucas S."/>
            <person name="Glavina Del Rio T."/>
            <person name="Nolan M."/>
            <person name="Tice H."/>
            <person name="Copeland A."/>
            <person name="Cheng J.F."/>
            <person name="Chen F."/>
            <person name="Bruce D."/>
            <person name="Goodwin L."/>
            <person name="Pitluck S."/>
            <person name="Mavromatis K."/>
            <person name="Pati A."/>
            <person name="Mikhailova N."/>
            <person name="Chen A."/>
            <person name="Palaniappan K."/>
            <person name="Land M."/>
            <person name="Hauser L."/>
            <person name="Chang Y.J."/>
            <person name="Jeffries C.D."/>
            <person name="Detter J.C."/>
            <person name="Brettin T."/>
            <person name="Rohde M."/>
            <person name="Goker M."/>
            <person name="Bristow J."/>
            <person name="Markowitz V."/>
            <person name="Eisen J.A."/>
            <person name="Hugenholtz P."/>
            <person name="Kyrpides N.C."/>
            <person name="Klenk H.P."/>
        </authorList>
    </citation>
    <scope>NUCLEOTIDE SEQUENCE [LARGE SCALE GENOMIC DNA]</scope>
    <source>
        <strain evidence="3">DSM 14365 / CIP 107738 / JCM 11303 / AJ 13395 / SMP-2</strain>
    </source>
</reference>
<protein>
    <submittedName>
        <fullName evidence="2">Uncharacterized protein</fullName>
    </submittedName>
</protein>
<dbReference type="HOGENOM" id="CLU_1641409_0_0_7"/>
<evidence type="ECO:0000313" key="3">
    <source>
        <dbReference type="Proteomes" id="UP000001880"/>
    </source>
</evidence>
<name>D0LKK5_HALO1</name>
<dbReference type="AlphaFoldDB" id="D0LKK5"/>
<evidence type="ECO:0000256" key="1">
    <source>
        <dbReference type="SAM" id="MobiDB-lite"/>
    </source>
</evidence>
<dbReference type="KEGG" id="hoh:Hoch_2517"/>
<dbReference type="RefSeq" id="WP_012827661.1">
    <property type="nucleotide sequence ID" value="NC_013440.1"/>
</dbReference>
<dbReference type="Proteomes" id="UP000001880">
    <property type="component" value="Chromosome"/>
</dbReference>
<gene>
    <name evidence="2" type="ordered locus">Hoch_2517</name>
</gene>
<proteinExistence type="predicted"/>
<feature type="region of interest" description="Disordered" evidence="1">
    <location>
        <begin position="98"/>
        <end position="118"/>
    </location>
</feature>
<sequence>MTNTRAHHSLRPQGLAHLVTKLLTAGLVLGLGLITGLDSARAQSESGVYEVSFEGVTSNCAQAEQFALSKGRATLQRAGEKGVTLELSGLPVSLPTLKGSQRRGGKLKAEAEGRDAKGQPLQLTASGRVEGGSLEFLLIVEHRGSGQCSQSWNVTGRRAAQ</sequence>
<evidence type="ECO:0000313" key="2">
    <source>
        <dbReference type="EMBL" id="ACY15053.1"/>
    </source>
</evidence>
<dbReference type="EMBL" id="CP001804">
    <property type="protein sequence ID" value="ACY15053.1"/>
    <property type="molecule type" value="Genomic_DNA"/>
</dbReference>
<keyword evidence="3" id="KW-1185">Reference proteome</keyword>
<organism evidence="2 3">
    <name type="scientific">Haliangium ochraceum (strain DSM 14365 / JCM 11303 / SMP-2)</name>
    <dbReference type="NCBI Taxonomy" id="502025"/>
    <lineage>
        <taxon>Bacteria</taxon>
        <taxon>Pseudomonadati</taxon>
        <taxon>Myxococcota</taxon>
        <taxon>Polyangia</taxon>
        <taxon>Haliangiales</taxon>
        <taxon>Kofleriaceae</taxon>
        <taxon>Haliangium</taxon>
    </lineage>
</organism>
<accession>D0LKK5</accession>